<dbReference type="Gene3D" id="2.40.50.140">
    <property type="entry name" value="Nucleic acid-binding proteins"/>
    <property type="match status" value="1"/>
</dbReference>
<dbReference type="InterPro" id="IPR052165">
    <property type="entry name" value="Membrane_assoc_protease"/>
</dbReference>
<protein>
    <submittedName>
        <fullName evidence="7">Membrane-bound ClpP family serine protease</fullName>
    </submittedName>
</protein>
<feature type="transmembrane region" description="Helical" evidence="5">
    <location>
        <begin position="6"/>
        <end position="24"/>
    </location>
</feature>
<keyword evidence="4 5" id="KW-0472">Membrane</keyword>
<feature type="transmembrane region" description="Helical" evidence="5">
    <location>
        <begin position="99"/>
        <end position="117"/>
    </location>
</feature>
<accession>A0ABV2KS57</accession>
<comment type="subcellular location">
    <subcellularLocation>
        <location evidence="1">Membrane</location>
        <topology evidence="1">Multi-pass membrane protein</topology>
    </subcellularLocation>
</comment>
<keyword evidence="7" id="KW-0378">Hydrolase</keyword>
<dbReference type="GO" id="GO:0008233">
    <property type="term" value="F:peptidase activity"/>
    <property type="evidence" value="ECO:0007669"/>
    <property type="project" value="UniProtKB-KW"/>
</dbReference>
<comment type="caution">
    <text evidence="7">The sequence shown here is derived from an EMBL/GenBank/DDBJ whole genome shotgun (WGS) entry which is preliminary data.</text>
</comment>
<evidence type="ECO:0000313" key="8">
    <source>
        <dbReference type="Proteomes" id="UP001549167"/>
    </source>
</evidence>
<feature type="domain" description="NfeD-like C-terminal" evidence="6">
    <location>
        <begin position="152"/>
        <end position="205"/>
    </location>
</feature>
<dbReference type="InterPro" id="IPR002810">
    <property type="entry name" value="NfeD-like_C"/>
</dbReference>
<evidence type="ECO:0000259" key="6">
    <source>
        <dbReference type="Pfam" id="PF01957"/>
    </source>
</evidence>
<dbReference type="SUPFAM" id="SSF141322">
    <property type="entry name" value="NfeD domain-like"/>
    <property type="match status" value="1"/>
</dbReference>
<sequence length="210" mass="22737">MESVLGLFLLTTIAMFFFIGELLIKMRGIGAIIGVLAIGMYFSAHLSTGDLILVAIGFAVGLGMIVADGKLLNDGILGVIGFVIVTFSVGFAAPDMMSAAYSISGVIVGSLSSLLLLKIRLLPRRQMWGKMTLRDQLTSEKGYNSMNESYQMLVGLTGHTETVLRPTGTITIQDERYDAVSQAQWIEKGEAIKVVSVDGTRILVDRLERD</sequence>
<gene>
    <name evidence="7" type="ORF">ABID56_000507</name>
</gene>
<evidence type="ECO:0000313" key="7">
    <source>
        <dbReference type="EMBL" id="MET3682426.1"/>
    </source>
</evidence>
<evidence type="ECO:0000256" key="2">
    <source>
        <dbReference type="ARBA" id="ARBA00022692"/>
    </source>
</evidence>
<feature type="transmembrane region" description="Helical" evidence="5">
    <location>
        <begin position="76"/>
        <end position="93"/>
    </location>
</feature>
<keyword evidence="8" id="KW-1185">Reference proteome</keyword>
<name>A0ABV2KS57_9BACI</name>
<organism evidence="7 8">
    <name type="scientific">Alkalibacillus flavidus</name>
    <dbReference type="NCBI Taxonomy" id="546021"/>
    <lineage>
        <taxon>Bacteria</taxon>
        <taxon>Bacillati</taxon>
        <taxon>Bacillota</taxon>
        <taxon>Bacilli</taxon>
        <taxon>Bacillales</taxon>
        <taxon>Bacillaceae</taxon>
        <taxon>Alkalibacillus</taxon>
    </lineage>
</organism>
<dbReference type="InterPro" id="IPR012340">
    <property type="entry name" value="NA-bd_OB-fold"/>
</dbReference>
<evidence type="ECO:0000256" key="4">
    <source>
        <dbReference type="ARBA" id="ARBA00023136"/>
    </source>
</evidence>
<dbReference type="Pfam" id="PF01957">
    <property type="entry name" value="NfeD"/>
    <property type="match status" value="1"/>
</dbReference>
<dbReference type="EMBL" id="JBEPMX010000002">
    <property type="protein sequence ID" value="MET3682426.1"/>
    <property type="molecule type" value="Genomic_DNA"/>
</dbReference>
<dbReference type="GO" id="GO:0006508">
    <property type="term" value="P:proteolysis"/>
    <property type="evidence" value="ECO:0007669"/>
    <property type="project" value="UniProtKB-KW"/>
</dbReference>
<proteinExistence type="predicted"/>
<dbReference type="Proteomes" id="UP001549167">
    <property type="component" value="Unassembled WGS sequence"/>
</dbReference>
<dbReference type="PANTHER" id="PTHR33507">
    <property type="entry name" value="INNER MEMBRANE PROTEIN YBBJ"/>
    <property type="match status" value="1"/>
</dbReference>
<feature type="transmembrane region" description="Helical" evidence="5">
    <location>
        <begin position="52"/>
        <end position="69"/>
    </location>
</feature>
<dbReference type="PANTHER" id="PTHR33507:SF3">
    <property type="entry name" value="INNER MEMBRANE PROTEIN YBBJ"/>
    <property type="match status" value="1"/>
</dbReference>
<evidence type="ECO:0000256" key="1">
    <source>
        <dbReference type="ARBA" id="ARBA00004141"/>
    </source>
</evidence>
<dbReference type="RefSeq" id="WP_354219009.1">
    <property type="nucleotide sequence ID" value="NZ_JBEPMX010000002.1"/>
</dbReference>
<reference evidence="7 8" key="1">
    <citation type="submission" date="2024-06" db="EMBL/GenBank/DDBJ databases">
        <title>Genomic Encyclopedia of Type Strains, Phase IV (KMG-IV): sequencing the most valuable type-strain genomes for metagenomic binning, comparative biology and taxonomic classification.</title>
        <authorList>
            <person name="Goeker M."/>
        </authorList>
    </citation>
    <scope>NUCLEOTIDE SEQUENCE [LARGE SCALE GENOMIC DNA]</scope>
    <source>
        <strain evidence="7 8">DSM 23520</strain>
    </source>
</reference>
<keyword evidence="3 5" id="KW-1133">Transmembrane helix</keyword>
<evidence type="ECO:0000256" key="3">
    <source>
        <dbReference type="ARBA" id="ARBA00022989"/>
    </source>
</evidence>
<keyword evidence="7" id="KW-0645">Protease</keyword>
<keyword evidence="2 5" id="KW-0812">Transmembrane</keyword>
<evidence type="ECO:0000256" key="5">
    <source>
        <dbReference type="SAM" id="Phobius"/>
    </source>
</evidence>